<evidence type="ECO:0000256" key="6">
    <source>
        <dbReference type="ARBA" id="ARBA00022676"/>
    </source>
</evidence>
<dbReference type="Gene3D" id="3.40.50.10210">
    <property type="match status" value="1"/>
</dbReference>
<organism evidence="11 12">
    <name type="scientific">Afifella marina DSM 2698</name>
    <dbReference type="NCBI Taxonomy" id="1120955"/>
    <lineage>
        <taxon>Bacteria</taxon>
        <taxon>Pseudomonadati</taxon>
        <taxon>Pseudomonadota</taxon>
        <taxon>Alphaproteobacteria</taxon>
        <taxon>Hyphomicrobiales</taxon>
        <taxon>Afifellaceae</taxon>
        <taxon>Afifella</taxon>
    </lineage>
</organism>
<gene>
    <name evidence="10" type="primary">cobT</name>
    <name evidence="11" type="ORF">SAMN03080610_00806</name>
</gene>
<dbReference type="InterPro" id="IPR023195">
    <property type="entry name" value="Nict_dMeBzImd_PRibTrfase_N"/>
</dbReference>
<reference evidence="12" key="1">
    <citation type="submission" date="2016-10" db="EMBL/GenBank/DDBJ databases">
        <authorList>
            <person name="Varghese N."/>
            <person name="Submissions S."/>
        </authorList>
    </citation>
    <scope>NUCLEOTIDE SEQUENCE [LARGE SCALE GENOMIC DNA]</scope>
    <source>
        <strain evidence="12">DSM 2698</strain>
    </source>
</reference>
<dbReference type="CDD" id="cd02439">
    <property type="entry name" value="DMB-PRT_CobT"/>
    <property type="match status" value="1"/>
</dbReference>
<comment type="function">
    <text evidence="10">Catalyzes the synthesis of alpha-ribazole-5'-phosphate from nicotinate mononucleotide (NAMN) and 5,6-dimethylbenzimidazole (DMB).</text>
</comment>
<feature type="active site" description="Proton acceptor" evidence="10">
    <location>
        <position position="309"/>
    </location>
</feature>
<dbReference type="Gene3D" id="1.10.1610.10">
    <property type="match status" value="1"/>
</dbReference>
<sequence length="350" mass="36287">MSIRDAGTRAAPFDDFRDLVKNLPAPDAEALAAARARQGRLTKPPGSLGRLEQIAIWLAGWQGQEKPVIERPMVAVFAGNHGVTARGVAPYPADVTQQMVANFRAGGASINQLCNSFNVGLKVFELALELPTGDIAEKDALSERDCAATIAYGMEAIEGIDLLCLGEMGVGNTTVASALFCALFGGEPEEWVGYGSGSTGAVLEAKIEAVRLACERVKGETDPLVILKRVGGRELAAMVGAVLAARMQRIPVVVDGFVTSAAVAVVHKMAPGATDHCIFAHRSAEKAHRQAVEAMGGAPLLDLGMRLGEGTGAAIAAAIVRAAAFTHSNMATFDEAGVSGEGVNVDRAGG</sequence>
<evidence type="ECO:0000256" key="8">
    <source>
        <dbReference type="ARBA" id="ARBA00030686"/>
    </source>
</evidence>
<dbReference type="GO" id="GO:0009236">
    <property type="term" value="P:cobalamin biosynthetic process"/>
    <property type="evidence" value="ECO:0007669"/>
    <property type="project" value="UniProtKB-UniRule"/>
</dbReference>
<dbReference type="OrthoDB" id="9781491at2"/>
<comment type="catalytic activity">
    <reaction evidence="9 10">
        <text>5,6-dimethylbenzimidazole + nicotinate beta-D-ribonucleotide = alpha-ribazole 5'-phosphate + nicotinate + H(+)</text>
        <dbReference type="Rhea" id="RHEA:11196"/>
        <dbReference type="ChEBI" id="CHEBI:15378"/>
        <dbReference type="ChEBI" id="CHEBI:15890"/>
        <dbReference type="ChEBI" id="CHEBI:32544"/>
        <dbReference type="ChEBI" id="CHEBI:57502"/>
        <dbReference type="ChEBI" id="CHEBI:57918"/>
        <dbReference type="EC" id="2.4.2.21"/>
    </reaction>
</comment>
<dbReference type="Pfam" id="PF02277">
    <property type="entry name" value="DBI_PRT"/>
    <property type="match status" value="1"/>
</dbReference>
<keyword evidence="5 10" id="KW-0169">Cobalamin biosynthesis</keyword>
<evidence type="ECO:0000313" key="11">
    <source>
        <dbReference type="EMBL" id="SCZ25580.1"/>
    </source>
</evidence>
<keyword evidence="6 10" id="KW-0328">Glycosyltransferase</keyword>
<name>A0A1G5MMF7_AFIMA</name>
<dbReference type="InterPro" id="IPR003200">
    <property type="entry name" value="Nict_dMeBzImd_PRibTrfase"/>
</dbReference>
<dbReference type="PANTHER" id="PTHR43463">
    <property type="entry name" value="NICOTINATE-NUCLEOTIDE--DIMETHYLBENZIMIDAZOLE PHOSPHORIBOSYLTRANSFERASE"/>
    <property type="match status" value="1"/>
</dbReference>
<evidence type="ECO:0000256" key="10">
    <source>
        <dbReference type="HAMAP-Rule" id="MF_00230"/>
    </source>
</evidence>
<evidence type="ECO:0000313" key="12">
    <source>
        <dbReference type="Proteomes" id="UP000199347"/>
    </source>
</evidence>
<protein>
    <recommendedName>
        <fullName evidence="4 10">Nicotinate-nucleotide--dimethylbenzimidazole phosphoribosyltransferase</fullName>
        <shortName evidence="10">NN:DBI PRT</shortName>
        <ecNumber evidence="3 10">2.4.2.21</ecNumber>
    </recommendedName>
    <alternativeName>
        <fullName evidence="8 10">N(1)-alpha-phosphoribosyltransferase</fullName>
    </alternativeName>
</protein>
<evidence type="ECO:0000256" key="7">
    <source>
        <dbReference type="ARBA" id="ARBA00022679"/>
    </source>
</evidence>
<dbReference type="NCBIfam" id="TIGR03160">
    <property type="entry name" value="cobT_DBIPRT"/>
    <property type="match status" value="1"/>
</dbReference>
<dbReference type="NCBIfam" id="NF000996">
    <property type="entry name" value="PRK00105.1"/>
    <property type="match status" value="1"/>
</dbReference>
<dbReference type="HAMAP" id="MF_00230">
    <property type="entry name" value="CobT"/>
    <property type="match status" value="1"/>
</dbReference>
<dbReference type="EMBL" id="FMVW01000001">
    <property type="protein sequence ID" value="SCZ25580.1"/>
    <property type="molecule type" value="Genomic_DNA"/>
</dbReference>
<evidence type="ECO:0000256" key="5">
    <source>
        <dbReference type="ARBA" id="ARBA00022573"/>
    </source>
</evidence>
<evidence type="ECO:0000256" key="3">
    <source>
        <dbReference type="ARBA" id="ARBA00011991"/>
    </source>
</evidence>
<dbReference type="InterPro" id="IPR036087">
    <property type="entry name" value="Nict_dMeBzImd_PRibTrfase_sf"/>
</dbReference>
<comment type="similarity">
    <text evidence="2 10">Belongs to the CobT family.</text>
</comment>
<keyword evidence="7 10" id="KW-0808">Transferase</keyword>
<accession>A0A1G5MMF7</accession>
<comment type="pathway">
    <text evidence="1 10">Nucleoside biosynthesis; alpha-ribazole biosynthesis; alpha-ribazole from 5,6-dimethylbenzimidazole: step 1/2.</text>
</comment>
<dbReference type="STRING" id="1120955.SAMN03080610_00806"/>
<dbReference type="InterPro" id="IPR017846">
    <property type="entry name" value="Nict_dMeBzImd_PRibTrfase_bact"/>
</dbReference>
<dbReference type="PANTHER" id="PTHR43463:SF1">
    <property type="entry name" value="NICOTINATE-NUCLEOTIDE--DIMETHYLBENZIMIDAZOLE PHOSPHORIBOSYLTRANSFERASE"/>
    <property type="match status" value="1"/>
</dbReference>
<evidence type="ECO:0000256" key="9">
    <source>
        <dbReference type="ARBA" id="ARBA00047340"/>
    </source>
</evidence>
<dbReference type="EC" id="2.4.2.21" evidence="3 10"/>
<evidence type="ECO:0000256" key="2">
    <source>
        <dbReference type="ARBA" id="ARBA00007110"/>
    </source>
</evidence>
<dbReference type="AlphaFoldDB" id="A0A1G5MMF7"/>
<keyword evidence="12" id="KW-1185">Reference proteome</keyword>
<evidence type="ECO:0000256" key="1">
    <source>
        <dbReference type="ARBA" id="ARBA00005049"/>
    </source>
</evidence>
<dbReference type="Proteomes" id="UP000199347">
    <property type="component" value="Unassembled WGS sequence"/>
</dbReference>
<dbReference type="SUPFAM" id="SSF52733">
    <property type="entry name" value="Nicotinate mononucleotide:5,6-dimethylbenzimidazole phosphoribosyltransferase (CobT)"/>
    <property type="match status" value="1"/>
</dbReference>
<evidence type="ECO:0000256" key="4">
    <source>
        <dbReference type="ARBA" id="ARBA00015486"/>
    </source>
</evidence>
<dbReference type="GO" id="GO:0008939">
    <property type="term" value="F:nicotinate-nucleotide-dimethylbenzimidazole phosphoribosyltransferase activity"/>
    <property type="evidence" value="ECO:0007669"/>
    <property type="project" value="UniProtKB-UniRule"/>
</dbReference>
<dbReference type="UniPathway" id="UPA00061">
    <property type="reaction ID" value="UER00516"/>
</dbReference>
<proteinExistence type="inferred from homology"/>